<evidence type="ECO:0000313" key="8">
    <source>
        <dbReference type="EMBL" id="CAH8374861.1"/>
    </source>
</evidence>
<organism evidence="8 9">
    <name type="scientific">Eruca vesicaria subsp. sativa</name>
    <name type="common">Garden rocket</name>
    <name type="synonym">Eruca sativa</name>
    <dbReference type="NCBI Taxonomy" id="29727"/>
    <lineage>
        <taxon>Eukaryota</taxon>
        <taxon>Viridiplantae</taxon>
        <taxon>Streptophyta</taxon>
        <taxon>Embryophyta</taxon>
        <taxon>Tracheophyta</taxon>
        <taxon>Spermatophyta</taxon>
        <taxon>Magnoliopsida</taxon>
        <taxon>eudicotyledons</taxon>
        <taxon>Gunneridae</taxon>
        <taxon>Pentapetalae</taxon>
        <taxon>rosids</taxon>
        <taxon>malvids</taxon>
        <taxon>Brassicales</taxon>
        <taxon>Brassicaceae</taxon>
        <taxon>Brassiceae</taxon>
        <taxon>Eruca</taxon>
    </lineage>
</organism>
<keyword evidence="3" id="KW-0240">DNA-directed RNA polymerase</keyword>
<protein>
    <recommendedName>
        <fullName evidence="2">DNA-directed RNA polymerase</fullName>
        <ecNumber evidence="2">2.7.7.6</ecNumber>
    </recommendedName>
</protein>
<evidence type="ECO:0000256" key="3">
    <source>
        <dbReference type="ARBA" id="ARBA00022478"/>
    </source>
</evidence>
<gene>
    <name evidence="8" type="ORF">ERUC_LOCUS32089</name>
</gene>
<dbReference type="Proteomes" id="UP001642260">
    <property type="component" value="Unassembled WGS sequence"/>
</dbReference>
<dbReference type="Pfam" id="PF04563">
    <property type="entry name" value="RNA_pol_Rpb2_1"/>
    <property type="match status" value="1"/>
</dbReference>
<evidence type="ECO:0000256" key="1">
    <source>
        <dbReference type="ARBA" id="ARBA00006835"/>
    </source>
</evidence>
<comment type="caution">
    <text evidence="8">The sequence shown here is derived from an EMBL/GenBank/DDBJ whole genome shotgun (WGS) entry which is preliminary data.</text>
</comment>
<name>A0ABC8L451_ERUVS</name>
<proteinExistence type="inferred from homology"/>
<evidence type="ECO:0000256" key="5">
    <source>
        <dbReference type="ARBA" id="ARBA00022695"/>
    </source>
</evidence>
<evidence type="ECO:0000256" key="2">
    <source>
        <dbReference type="ARBA" id="ARBA00012418"/>
    </source>
</evidence>
<sequence length="189" mass="21615">MNMRILAGEEGGGDEEDNMALYPRKEPEMFTNKQASCGDLTPEEFKERQTISECIFIKHGLQNVFESSGEMPVEPSFNPTNNKDHEWKYAMVKFGEVSVDKPTLYFDDKELEFLSWHVRLQNMTYSVRMKVNVDVEKTGQDEVVEKQILSKKTQDIPIGRIPVMVKFVLCNTTEKGDNGESSKKGESAY</sequence>
<dbReference type="GO" id="GO:0000428">
    <property type="term" value="C:DNA-directed RNA polymerase complex"/>
    <property type="evidence" value="ECO:0007669"/>
    <property type="project" value="UniProtKB-KW"/>
</dbReference>
<keyword evidence="4" id="KW-0808">Transferase</keyword>
<dbReference type="GO" id="GO:0003899">
    <property type="term" value="F:DNA-directed RNA polymerase activity"/>
    <property type="evidence" value="ECO:0007669"/>
    <property type="project" value="UniProtKB-EC"/>
</dbReference>
<feature type="domain" description="RNA polymerase beta subunit protrusion" evidence="7">
    <location>
        <begin position="56"/>
        <end position="177"/>
    </location>
</feature>
<keyword evidence="9" id="KW-1185">Reference proteome</keyword>
<keyword evidence="6" id="KW-0804">Transcription</keyword>
<dbReference type="AlphaFoldDB" id="A0ABC8L451"/>
<dbReference type="InterPro" id="IPR015712">
    <property type="entry name" value="DNA-dir_RNA_pol_su2"/>
</dbReference>
<keyword evidence="5" id="KW-0548">Nucleotidyltransferase</keyword>
<dbReference type="InterPro" id="IPR007644">
    <property type="entry name" value="RNA_pol_bsu_protrusion"/>
</dbReference>
<dbReference type="SUPFAM" id="SSF64484">
    <property type="entry name" value="beta and beta-prime subunits of DNA dependent RNA-polymerase"/>
    <property type="match status" value="1"/>
</dbReference>
<evidence type="ECO:0000256" key="4">
    <source>
        <dbReference type="ARBA" id="ARBA00022679"/>
    </source>
</evidence>
<dbReference type="Gene3D" id="3.90.1100.10">
    <property type="match status" value="1"/>
</dbReference>
<evidence type="ECO:0000256" key="6">
    <source>
        <dbReference type="ARBA" id="ARBA00023163"/>
    </source>
</evidence>
<reference evidence="8 9" key="1">
    <citation type="submission" date="2022-03" db="EMBL/GenBank/DDBJ databases">
        <authorList>
            <person name="Macdonald S."/>
            <person name="Ahmed S."/>
            <person name="Newling K."/>
        </authorList>
    </citation>
    <scope>NUCLEOTIDE SEQUENCE [LARGE SCALE GENOMIC DNA]</scope>
</reference>
<dbReference type="EC" id="2.7.7.6" evidence="2"/>
<dbReference type="EMBL" id="CAKOAT010452932">
    <property type="protein sequence ID" value="CAH8374861.1"/>
    <property type="molecule type" value="Genomic_DNA"/>
</dbReference>
<dbReference type="PANTHER" id="PTHR20856">
    <property type="entry name" value="DNA-DIRECTED RNA POLYMERASE I SUBUNIT 2"/>
    <property type="match status" value="1"/>
</dbReference>
<evidence type="ECO:0000313" key="9">
    <source>
        <dbReference type="Proteomes" id="UP001642260"/>
    </source>
</evidence>
<evidence type="ECO:0000259" key="7">
    <source>
        <dbReference type="Pfam" id="PF04563"/>
    </source>
</evidence>
<comment type="similarity">
    <text evidence="1">Belongs to the RNA polymerase beta chain family.</text>
</comment>
<accession>A0ABC8L451</accession>